<feature type="compositionally biased region" description="Basic and acidic residues" evidence="1">
    <location>
        <begin position="241"/>
        <end position="250"/>
    </location>
</feature>
<evidence type="ECO:0000256" key="1">
    <source>
        <dbReference type="SAM" id="MobiDB-lite"/>
    </source>
</evidence>
<proteinExistence type="predicted"/>
<feature type="region of interest" description="Disordered" evidence="1">
    <location>
        <begin position="510"/>
        <end position="532"/>
    </location>
</feature>
<feature type="compositionally biased region" description="Low complexity" evidence="1">
    <location>
        <begin position="214"/>
        <end position="224"/>
    </location>
</feature>
<dbReference type="GO" id="GO:0005096">
    <property type="term" value="F:GTPase activator activity"/>
    <property type="evidence" value="ECO:0007669"/>
    <property type="project" value="InterPro"/>
</dbReference>
<keyword evidence="4" id="KW-1185">Reference proteome</keyword>
<dbReference type="Proteomes" id="UP001221413">
    <property type="component" value="Unassembled WGS sequence"/>
</dbReference>
<feature type="compositionally biased region" description="Low complexity" evidence="1">
    <location>
        <begin position="259"/>
        <end position="271"/>
    </location>
</feature>
<feature type="compositionally biased region" description="Polar residues" evidence="1">
    <location>
        <begin position="113"/>
        <end position="130"/>
    </location>
</feature>
<dbReference type="InterPro" id="IPR037520">
    <property type="entry name" value="Folliculin/SMCR8_longin"/>
</dbReference>
<dbReference type="AlphaFoldDB" id="A0AAD6J248"/>
<feature type="region of interest" description="Disordered" evidence="1">
    <location>
        <begin position="201"/>
        <end position="285"/>
    </location>
</feature>
<dbReference type="Pfam" id="PF11704">
    <property type="entry name" value="Folliculin"/>
    <property type="match status" value="1"/>
</dbReference>
<comment type="caution">
    <text evidence="3">The sequence shown here is derived from an EMBL/GenBank/DDBJ whole genome shotgun (WGS) entry which is preliminary data.</text>
</comment>
<dbReference type="PANTHER" id="PTHR31441:SF2">
    <property type="entry name" value="FOLLICULIN"/>
    <property type="match status" value="1"/>
</dbReference>
<dbReference type="InterPro" id="IPR021713">
    <property type="entry name" value="Folliculin"/>
</dbReference>
<dbReference type="InterPro" id="IPR037521">
    <property type="entry name" value="FLCN/SMCR8_DENN"/>
</dbReference>
<dbReference type="PROSITE" id="PS51834">
    <property type="entry name" value="DENN_FLCN_SMCR8"/>
    <property type="match status" value="1"/>
</dbReference>
<dbReference type="GO" id="GO:1904263">
    <property type="term" value="P:positive regulation of TORC1 signaling"/>
    <property type="evidence" value="ECO:0007669"/>
    <property type="project" value="TreeGrafter"/>
</dbReference>
<evidence type="ECO:0000259" key="2">
    <source>
        <dbReference type="PROSITE" id="PS51834"/>
    </source>
</evidence>
<feature type="region of interest" description="Disordered" evidence="1">
    <location>
        <begin position="84"/>
        <end position="147"/>
    </location>
</feature>
<accession>A0AAD6J248</accession>
<feature type="compositionally biased region" description="Low complexity" evidence="1">
    <location>
        <begin position="89"/>
        <end position="112"/>
    </location>
</feature>
<gene>
    <name evidence="3" type="ORF">Dda_2609</name>
</gene>
<dbReference type="EMBL" id="JAQGDS010000003">
    <property type="protein sequence ID" value="KAJ6261810.1"/>
    <property type="molecule type" value="Genomic_DNA"/>
</dbReference>
<name>A0AAD6J248_DREDA</name>
<evidence type="ECO:0000313" key="4">
    <source>
        <dbReference type="Proteomes" id="UP001221413"/>
    </source>
</evidence>
<feature type="domain" description="UDENN FLCN/SMCR8-type" evidence="2">
    <location>
        <begin position="289"/>
        <end position="532"/>
    </location>
</feature>
<evidence type="ECO:0000313" key="3">
    <source>
        <dbReference type="EMBL" id="KAJ6261810.1"/>
    </source>
</evidence>
<dbReference type="GO" id="GO:0005829">
    <property type="term" value="C:cytosol"/>
    <property type="evidence" value="ECO:0007669"/>
    <property type="project" value="TreeGrafter"/>
</dbReference>
<sequence length="532" mass="58722">MANGQGTYRTKNTAEGLDFWTKDRLARAFTRTAREEGDEQAAKLHFSLAHFCEIHGPTSILCTQLLPPSCQTCSTSVVPPYAGYSSDDSPPVSAPTTAPPSRASSLRAASRSNMPSYLSPRTSMSPTISPVATPPLSPKPGHASLTGSVNQSLLSTASSGLTDTCANCNLSLPKNLSERLPLKDGKKVPVLRSKEVVLAGGTVEERRRHRMEAEAQQQVQQRSSQYRHGRRQSYYQSRRPATSDHDEPYLQHHPRRRSLSSASSSNSSSHSNMHDDLDFPSTTSEESHEAYDRFDGYLPPHTHNLTYLSARFPSAPEKFAALRRACVRTLSCEALPGQTGPIFVGDEAAGHTIAYVFRLVDPKIRSNRRTYALLCLCPDVKKIVAAYGYITSVFEQLVTRIKNLASEASRPVSPNPHDLVRQEFAQSNIIKHSTCPDGFLRRPARVERGKDLAELVGREQLFVEVHACFATLLGALARRFGCLDASIPVVSSPPTMYTGIPGSVHSGRLAVDEREHEQPKRDRREYRRGVYI</sequence>
<organism evidence="3 4">
    <name type="scientific">Drechslerella dactyloides</name>
    <name type="common">Nematode-trapping fungus</name>
    <name type="synonym">Arthrobotrys dactyloides</name>
    <dbReference type="NCBI Taxonomy" id="74499"/>
    <lineage>
        <taxon>Eukaryota</taxon>
        <taxon>Fungi</taxon>
        <taxon>Dikarya</taxon>
        <taxon>Ascomycota</taxon>
        <taxon>Pezizomycotina</taxon>
        <taxon>Orbiliomycetes</taxon>
        <taxon>Orbiliales</taxon>
        <taxon>Orbiliaceae</taxon>
        <taxon>Drechslerella</taxon>
    </lineage>
</organism>
<dbReference type="PANTHER" id="PTHR31441">
    <property type="entry name" value="FOLLICULIN FAMILY MEMBER"/>
    <property type="match status" value="1"/>
</dbReference>
<reference evidence="3" key="1">
    <citation type="submission" date="2023-01" db="EMBL/GenBank/DDBJ databases">
        <title>The chitinases involved in constricting ring structure development in the nematode-trapping fungus Drechslerella dactyloides.</title>
        <authorList>
            <person name="Wang R."/>
            <person name="Zhang L."/>
            <person name="Tang P."/>
            <person name="Li S."/>
            <person name="Liang L."/>
        </authorList>
    </citation>
    <scope>NUCLEOTIDE SEQUENCE</scope>
    <source>
        <strain evidence="3">YMF1.00031</strain>
    </source>
</reference>
<protein>
    <recommendedName>
        <fullName evidence="2">UDENN FLCN/SMCR8-type domain-containing protein</fullName>
    </recommendedName>
</protein>